<evidence type="ECO:0000256" key="1">
    <source>
        <dbReference type="SAM" id="SignalP"/>
    </source>
</evidence>
<keyword evidence="2" id="KW-1185">Reference proteome</keyword>
<proteinExistence type="predicted"/>
<protein>
    <submittedName>
        <fullName evidence="3">ShKT domain-containing protein</fullName>
    </submittedName>
</protein>
<name>A0A7I4XU19_HAECO</name>
<accession>A0A7I4XU19</accession>
<keyword evidence="1" id="KW-0732">Signal</keyword>
<dbReference type="WBParaSite" id="HCON_00006465-00001">
    <property type="protein sequence ID" value="HCON_00006465-00001"/>
    <property type="gene ID" value="HCON_00006465"/>
</dbReference>
<dbReference type="AlphaFoldDB" id="A0A7I4XU19"/>
<dbReference type="Proteomes" id="UP000025227">
    <property type="component" value="Unplaced"/>
</dbReference>
<organism evidence="2 3">
    <name type="scientific">Haemonchus contortus</name>
    <name type="common">Barber pole worm</name>
    <dbReference type="NCBI Taxonomy" id="6289"/>
    <lineage>
        <taxon>Eukaryota</taxon>
        <taxon>Metazoa</taxon>
        <taxon>Ecdysozoa</taxon>
        <taxon>Nematoda</taxon>
        <taxon>Chromadorea</taxon>
        <taxon>Rhabditida</taxon>
        <taxon>Rhabditina</taxon>
        <taxon>Rhabditomorpha</taxon>
        <taxon>Strongyloidea</taxon>
        <taxon>Trichostrongylidae</taxon>
        <taxon>Haemonchus</taxon>
    </lineage>
</organism>
<feature type="chain" id="PRO_5029451545" evidence="1">
    <location>
        <begin position="20"/>
        <end position="109"/>
    </location>
</feature>
<sequence>MLLYAASALLLLNALTTLAREDPSRKCEDNLDENFCRLVLKRGQCTLGSHAEYAERNCWKTCDCTPVTPKPEETCVNKADAKTCYGLYERGQCEVAKDICAKTCYYCGS</sequence>
<feature type="signal peptide" evidence="1">
    <location>
        <begin position="1"/>
        <end position="19"/>
    </location>
</feature>
<evidence type="ECO:0000313" key="3">
    <source>
        <dbReference type="WBParaSite" id="HCON_00006465-00001"/>
    </source>
</evidence>
<evidence type="ECO:0000313" key="2">
    <source>
        <dbReference type="Proteomes" id="UP000025227"/>
    </source>
</evidence>
<reference evidence="3" key="1">
    <citation type="submission" date="2020-12" db="UniProtKB">
        <authorList>
            <consortium name="WormBaseParasite"/>
        </authorList>
    </citation>
    <scope>IDENTIFICATION</scope>
    <source>
        <strain evidence="3">MHco3</strain>
    </source>
</reference>